<proteinExistence type="predicted"/>
<evidence type="ECO:0000313" key="1">
    <source>
        <dbReference type="EMBL" id="VVA26273.1"/>
    </source>
</evidence>
<accession>A0A5E4FDS4</accession>
<dbReference type="InterPro" id="IPR029055">
    <property type="entry name" value="Ntn_hydrolases_N"/>
</dbReference>
<dbReference type="Gene3D" id="3.60.20.10">
    <property type="entry name" value="Glutamine Phosphoribosylpyrophosphate, subunit 1, domain 1"/>
    <property type="match status" value="1"/>
</dbReference>
<gene>
    <name evidence="1" type="ORF">ALMOND_2B035927</name>
</gene>
<dbReference type="SUPFAM" id="SSF56235">
    <property type="entry name" value="N-terminal nucleophile aminohydrolases (Ntn hydrolases)"/>
    <property type="match status" value="1"/>
</dbReference>
<sequence>MSGWKVGWNGVGKAPFVCKVTHLGVTVKSKSNQCTGFANGSGGPCALKYLDSCNLKVHVSNELVQHVIRAILYATLFDESSGGYVRVFKVLKQGGYERVYNRPVLRALVDHYDALASYLSKSLFFLFDELDYEYTHDINVKVHEGFRRQFDEEYQKNVVITQGQTYTMRLVHFKNPIDELYERLERKNSQRVVPPEVGYLPSVRIEEIGEAPILCGKVTQELVRNLRDI</sequence>
<name>A0A5E4FDS4_PRUDU</name>
<dbReference type="Proteomes" id="UP000327085">
    <property type="component" value="Chromosome 6"/>
</dbReference>
<dbReference type="Gramene" id="VVA26273">
    <property type="protein sequence ID" value="VVA26273"/>
    <property type="gene ID" value="Prudul26B035927"/>
</dbReference>
<organism evidence="1 2">
    <name type="scientific">Prunus dulcis</name>
    <name type="common">Almond</name>
    <name type="synonym">Amygdalus dulcis</name>
    <dbReference type="NCBI Taxonomy" id="3755"/>
    <lineage>
        <taxon>Eukaryota</taxon>
        <taxon>Viridiplantae</taxon>
        <taxon>Streptophyta</taxon>
        <taxon>Embryophyta</taxon>
        <taxon>Tracheophyta</taxon>
        <taxon>Spermatophyta</taxon>
        <taxon>Magnoliopsida</taxon>
        <taxon>eudicotyledons</taxon>
        <taxon>Gunneridae</taxon>
        <taxon>Pentapetalae</taxon>
        <taxon>rosids</taxon>
        <taxon>fabids</taxon>
        <taxon>Rosales</taxon>
        <taxon>Rosaceae</taxon>
        <taxon>Amygdaloideae</taxon>
        <taxon>Amygdaleae</taxon>
        <taxon>Prunus</taxon>
    </lineage>
</organism>
<dbReference type="EMBL" id="CABIKO010000105">
    <property type="protein sequence ID" value="VVA26273.1"/>
    <property type="molecule type" value="Genomic_DNA"/>
</dbReference>
<dbReference type="InParanoid" id="A0A5E4FDS4"/>
<evidence type="ECO:0000313" key="2">
    <source>
        <dbReference type="Proteomes" id="UP000327085"/>
    </source>
</evidence>
<reference evidence="2" key="1">
    <citation type="journal article" date="2020" name="Plant J.">
        <title>Transposons played a major role in the diversification between the closely related almond and peach genomes: results from the almond genome sequence.</title>
        <authorList>
            <person name="Alioto T."/>
            <person name="Alexiou K.G."/>
            <person name="Bardil A."/>
            <person name="Barteri F."/>
            <person name="Castanera R."/>
            <person name="Cruz F."/>
            <person name="Dhingra A."/>
            <person name="Duval H."/>
            <person name="Fernandez I Marti A."/>
            <person name="Frias L."/>
            <person name="Galan B."/>
            <person name="Garcia J.L."/>
            <person name="Howad W."/>
            <person name="Gomez-Garrido J."/>
            <person name="Gut M."/>
            <person name="Julca I."/>
            <person name="Morata J."/>
            <person name="Puigdomenech P."/>
            <person name="Ribeca P."/>
            <person name="Rubio Cabetas M.J."/>
            <person name="Vlasova A."/>
            <person name="Wirthensohn M."/>
            <person name="Garcia-Mas J."/>
            <person name="Gabaldon T."/>
            <person name="Casacuberta J.M."/>
            <person name="Arus P."/>
        </authorList>
    </citation>
    <scope>NUCLEOTIDE SEQUENCE [LARGE SCALE GENOMIC DNA]</scope>
    <source>
        <strain evidence="2">cv. Texas</strain>
    </source>
</reference>
<dbReference type="AlphaFoldDB" id="A0A5E4FDS4"/>
<protein>
    <submittedName>
        <fullName evidence="1">Uncharacterized protein</fullName>
    </submittedName>
</protein>